<protein>
    <recommendedName>
        <fullName evidence="1">AIR9-like A9 domain-containing protein</fullName>
    </recommendedName>
</protein>
<dbReference type="InterPro" id="IPR056284">
    <property type="entry name" value="AIR9-like_A9"/>
</dbReference>
<evidence type="ECO:0000313" key="2">
    <source>
        <dbReference type="EMBL" id="PNX99480.1"/>
    </source>
</evidence>
<dbReference type="EMBL" id="ASHM01017801">
    <property type="protein sequence ID" value="PNX99480.1"/>
    <property type="molecule type" value="Genomic_DNA"/>
</dbReference>
<gene>
    <name evidence="2" type="ORF">L195_g022746</name>
</gene>
<dbReference type="PANTHER" id="PTHR31149:SF11">
    <property type="entry name" value="187-KDA MICROTUBULE-ASSOCIATED PROTEIN AIR9"/>
    <property type="match status" value="1"/>
</dbReference>
<feature type="non-terminal residue" evidence="2">
    <location>
        <position position="1"/>
    </location>
</feature>
<feature type="domain" description="AIR9-like A9" evidence="1">
    <location>
        <begin position="213"/>
        <end position="298"/>
    </location>
</feature>
<dbReference type="Pfam" id="PF23197">
    <property type="entry name" value="IG_AIR9"/>
    <property type="match status" value="3"/>
</dbReference>
<sequence>APPSVSNVRIVGDAVEGITIKGVGDYFGGREGPSKFEWLRKNRDTGDFLLVSAGTSDYTLTKDDVGCCLTFVYIPINFEGQEGTSLSAMSPVVKQAPPKLTNVKIIGDLRENGKVTATGIVTGGTEGSSRVQWYKTYSSTLDESNLEALSTSKIAKVGGLLFLAIGVLAFRIPLGAVGCYIVAKYTPMTPDGDSGESTFVISDRAVETLPPSLNFLSIIGDYSEDGILTASYGYVGGHEGKSIYNWYIHEVEGDFGSPISGVSGLLQYRITKEAIGKFISFQCTPVRDDGVVGDKRICMGQERIRPELRVEPNSTLQNRLIRAWCANINGGWPDQKPDSRRPSGS</sequence>
<feature type="domain" description="AIR9-like A9" evidence="1">
    <location>
        <begin position="4"/>
        <end position="90"/>
    </location>
</feature>
<dbReference type="ExpressionAtlas" id="A0A2K3N8Z1">
    <property type="expression patterns" value="baseline"/>
</dbReference>
<dbReference type="GO" id="GO:0009506">
    <property type="term" value="C:plasmodesma"/>
    <property type="evidence" value="ECO:0007669"/>
    <property type="project" value="TreeGrafter"/>
</dbReference>
<dbReference type="Proteomes" id="UP000236291">
    <property type="component" value="Unassembled WGS sequence"/>
</dbReference>
<evidence type="ECO:0000259" key="1">
    <source>
        <dbReference type="Pfam" id="PF23197"/>
    </source>
</evidence>
<dbReference type="STRING" id="57577.A0A2K3N8Z1"/>
<name>A0A2K3N8Z1_TRIPR</name>
<evidence type="ECO:0000313" key="3">
    <source>
        <dbReference type="Proteomes" id="UP000236291"/>
    </source>
</evidence>
<dbReference type="GO" id="GO:0005886">
    <property type="term" value="C:plasma membrane"/>
    <property type="evidence" value="ECO:0007669"/>
    <property type="project" value="TreeGrafter"/>
</dbReference>
<organism evidence="2 3">
    <name type="scientific">Trifolium pratense</name>
    <name type="common">Red clover</name>
    <dbReference type="NCBI Taxonomy" id="57577"/>
    <lineage>
        <taxon>Eukaryota</taxon>
        <taxon>Viridiplantae</taxon>
        <taxon>Streptophyta</taxon>
        <taxon>Embryophyta</taxon>
        <taxon>Tracheophyta</taxon>
        <taxon>Spermatophyta</taxon>
        <taxon>Magnoliopsida</taxon>
        <taxon>eudicotyledons</taxon>
        <taxon>Gunneridae</taxon>
        <taxon>Pentapetalae</taxon>
        <taxon>rosids</taxon>
        <taxon>fabids</taxon>
        <taxon>Fabales</taxon>
        <taxon>Fabaceae</taxon>
        <taxon>Papilionoideae</taxon>
        <taxon>50 kb inversion clade</taxon>
        <taxon>NPAAA clade</taxon>
        <taxon>Hologalegina</taxon>
        <taxon>IRL clade</taxon>
        <taxon>Trifolieae</taxon>
        <taxon>Trifolium</taxon>
    </lineage>
</organism>
<dbReference type="AlphaFoldDB" id="A0A2K3N8Z1"/>
<reference evidence="2 3" key="2">
    <citation type="journal article" date="2017" name="Front. Plant Sci.">
        <title>Gene Classification and Mining of Molecular Markers Useful in Red Clover (Trifolium pratense) Breeding.</title>
        <authorList>
            <person name="Istvanek J."/>
            <person name="Dluhosova J."/>
            <person name="Dluhos P."/>
            <person name="Patkova L."/>
            <person name="Nedelnik J."/>
            <person name="Repkova J."/>
        </authorList>
    </citation>
    <scope>NUCLEOTIDE SEQUENCE [LARGE SCALE GENOMIC DNA]</scope>
    <source>
        <strain evidence="3">cv. Tatra</strain>
        <tissue evidence="2">Young leaves</tissue>
    </source>
</reference>
<comment type="caution">
    <text evidence="2">The sequence shown here is derived from an EMBL/GenBank/DDBJ whole genome shotgun (WGS) entry which is preliminary data.</text>
</comment>
<accession>A0A2K3N8Z1</accession>
<feature type="domain" description="AIR9-like A9" evidence="1">
    <location>
        <begin position="100"/>
        <end position="201"/>
    </location>
</feature>
<proteinExistence type="predicted"/>
<dbReference type="PANTHER" id="PTHR31149">
    <property type="entry name" value="EXPRESSED PROTEIN"/>
    <property type="match status" value="1"/>
</dbReference>
<reference evidence="2 3" key="1">
    <citation type="journal article" date="2014" name="Am. J. Bot.">
        <title>Genome assembly and annotation for red clover (Trifolium pratense; Fabaceae).</title>
        <authorList>
            <person name="Istvanek J."/>
            <person name="Jaros M."/>
            <person name="Krenek A."/>
            <person name="Repkova J."/>
        </authorList>
    </citation>
    <scope>NUCLEOTIDE SEQUENCE [LARGE SCALE GENOMIC DNA]</scope>
    <source>
        <strain evidence="3">cv. Tatra</strain>
        <tissue evidence="2">Young leaves</tissue>
    </source>
</reference>